<organism evidence="2 3">
    <name type="scientific">Phytophthora pseudosyringae</name>
    <dbReference type="NCBI Taxonomy" id="221518"/>
    <lineage>
        <taxon>Eukaryota</taxon>
        <taxon>Sar</taxon>
        <taxon>Stramenopiles</taxon>
        <taxon>Oomycota</taxon>
        <taxon>Peronosporomycetes</taxon>
        <taxon>Peronosporales</taxon>
        <taxon>Peronosporaceae</taxon>
        <taxon>Phytophthora</taxon>
    </lineage>
</organism>
<feature type="region of interest" description="Disordered" evidence="1">
    <location>
        <begin position="1"/>
        <end position="33"/>
    </location>
</feature>
<proteinExistence type="predicted"/>
<feature type="compositionally biased region" description="Polar residues" evidence="1">
    <location>
        <begin position="396"/>
        <end position="407"/>
    </location>
</feature>
<feature type="compositionally biased region" description="Basic and acidic residues" evidence="1">
    <location>
        <begin position="1"/>
        <end position="11"/>
    </location>
</feature>
<dbReference type="PANTHER" id="PTHR33099:SF7">
    <property type="entry name" value="MYND-TYPE DOMAIN-CONTAINING PROTEIN"/>
    <property type="match status" value="1"/>
</dbReference>
<evidence type="ECO:0000313" key="3">
    <source>
        <dbReference type="Proteomes" id="UP000694044"/>
    </source>
</evidence>
<feature type="region of interest" description="Disordered" evidence="1">
    <location>
        <begin position="377"/>
        <end position="423"/>
    </location>
</feature>
<protein>
    <submittedName>
        <fullName evidence="2">Uncharacterized protein</fullName>
    </submittedName>
</protein>
<comment type="caution">
    <text evidence="2">The sequence shown here is derived from an EMBL/GenBank/DDBJ whole genome shotgun (WGS) entry which is preliminary data.</text>
</comment>
<name>A0A8T1VR55_9STRA</name>
<dbReference type="AlphaFoldDB" id="A0A8T1VR55"/>
<reference evidence="2" key="1">
    <citation type="submission" date="2021-02" db="EMBL/GenBank/DDBJ databases">
        <authorList>
            <person name="Palmer J.M."/>
        </authorList>
    </citation>
    <scope>NUCLEOTIDE SEQUENCE</scope>
    <source>
        <strain evidence="2">SCRP734</strain>
    </source>
</reference>
<dbReference type="Proteomes" id="UP000694044">
    <property type="component" value="Unassembled WGS sequence"/>
</dbReference>
<accession>A0A8T1VR55</accession>
<dbReference type="OrthoDB" id="116233at2759"/>
<dbReference type="PANTHER" id="PTHR33099">
    <property type="entry name" value="FE2OG DIOXYGENASE DOMAIN-CONTAINING PROTEIN"/>
    <property type="match status" value="1"/>
</dbReference>
<evidence type="ECO:0000256" key="1">
    <source>
        <dbReference type="SAM" id="MobiDB-lite"/>
    </source>
</evidence>
<keyword evidence="3" id="KW-1185">Reference proteome</keyword>
<evidence type="ECO:0000313" key="2">
    <source>
        <dbReference type="EMBL" id="KAG7382649.1"/>
    </source>
</evidence>
<dbReference type="EMBL" id="JAGDFM010000201">
    <property type="protein sequence ID" value="KAG7382649.1"/>
    <property type="molecule type" value="Genomic_DNA"/>
</dbReference>
<sequence>MSDDERGKELYDQDPDLDEDFRDKEWPFSGKGALDDVPVPTGEACSKISRILGGASEHSGDFSFGGQANLLPPIPGLFVDGCEKSPFGHDMATKMDEKVRKSWQLAPEQVQLKNLQWTAGIDKMAVTVADQLGYKDIPLQCVLYKLLVGAATEFARRGRSRRLSRWRGEAPPRFWQGAGTATYLTHYAVHYADTEHAVENVTKGYRLVLVYSVCLPPTMRHLERNPNKPMSEAVAEAIETIEPENNPFALLLSHEYTKKSIKGFGSSALKGVDRARFLALEEANASVSAEKKLQFYIVELFHEVHFYGNNGDIGDWEEERGRRAEKTTWYTTDGESFGDCNTGVKFNFLNPVQETLSQMWKKPYGRAACMATWATRDQRKTRRTAGTPLSPGRRWTTANIGRGSFSSGDDARGKLVSTSVQIG</sequence>
<gene>
    <name evidence="2" type="ORF">PHYPSEUDO_004680</name>
</gene>